<dbReference type="EMBL" id="QGDH01000502">
    <property type="protein sequence ID" value="RAQ99597.1"/>
    <property type="molecule type" value="Genomic_DNA"/>
</dbReference>
<organism evidence="1 2">
    <name type="scientific">Stemphylium lycopersici</name>
    <name type="common">Tomato gray leaf spot disease fungus</name>
    <name type="synonym">Thyrospora lycopersici</name>
    <dbReference type="NCBI Taxonomy" id="183478"/>
    <lineage>
        <taxon>Eukaryota</taxon>
        <taxon>Fungi</taxon>
        <taxon>Dikarya</taxon>
        <taxon>Ascomycota</taxon>
        <taxon>Pezizomycotina</taxon>
        <taxon>Dothideomycetes</taxon>
        <taxon>Pleosporomycetidae</taxon>
        <taxon>Pleosporales</taxon>
        <taxon>Pleosporineae</taxon>
        <taxon>Pleosporaceae</taxon>
        <taxon>Stemphylium</taxon>
    </lineage>
</organism>
<dbReference type="AlphaFoldDB" id="A0A364MS47"/>
<sequence length="378" mass="42104">MQDYDRVVQMGSSMGVDQPANSGTVSAVIRLRDANGEETKCALTNHHVVATCEAKSILNKQIPAGQFLGLDHEISRLGLVKIVAPSHKDHDRFLEYKTMEKKEHDEVLATFQHQHLHGYTLAHRNVIATDSDWVLLKSTPDRLLGTVLASSGFRTCNNTDYTLVETQSFSKVMHVPNYAFRHKDGTMPSSLAEKINGRTIDFGLNWAVIKLAKNRTLSDRTPQRSCGVKIPTRAQVGRYAHIRHNVSYNVAKKGRTTGWTYGKVSEIGSLLNLRPADGTSIVPVDLADRFRQTNAIMLAFGVIDDRKREEFMSSGDSGSCVLLNESNPKATIVGLLYASNEYTHVSYMIPFDLVVRDIEHVTGQTVVQPEFVDYDTRG</sequence>
<dbReference type="Proteomes" id="UP000249619">
    <property type="component" value="Unassembled WGS sequence"/>
</dbReference>
<protein>
    <submittedName>
        <fullName evidence="1">Uncharacterized protein</fullName>
    </submittedName>
</protein>
<dbReference type="OrthoDB" id="3694900at2759"/>
<name>A0A364MS47_STELY</name>
<comment type="caution">
    <text evidence="1">The sequence shown here is derived from an EMBL/GenBank/DDBJ whole genome shotgun (WGS) entry which is preliminary data.</text>
</comment>
<accession>A0A364MS47</accession>
<gene>
    <name evidence="1" type="ORF">DDE83_009187</name>
</gene>
<evidence type="ECO:0000313" key="1">
    <source>
        <dbReference type="EMBL" id="RAQ99597.1"/>
    </source>
</evidence>
<evidence type="ECO:0000313" key="2">
    <source>
        <dbReference type="Proteomes" id="UP000249619"/>
    </source>
</evidence>
<keyword evidence="2" id="KW-1185">Reference proteome</keyword>
<dbReference type="STRING" id="183478.A0A364MS47"/>
<reference evidence="2" key="1">
    <citation type="submission" date="2018-05" db="EMBL/GenBank/DDBJ databases">
        <title>Draft genome sequence of Stemphylium lycopersici strain CIDEFI 213.</title>
        <authorList>
            <person name="Medina R."/>
            <person name="Franco M.E.E."/>
            <person name="Lucentini C.G."/>
            <person name="Saparrat M.C.N."/>
            <person name="Balatti P.A."/>
        </authorList>
    </citation>
    <scope>NUCLEOTIDE SEQUENCE [LARGE SCALE GENOMIC DNA]</scope>
    <source>
        <strain evidence="2">CIDEFI 213</strain>
    </source>
</reference>
<proteinExistence type="predicted"/>